<evidence type="ECO:0000256" key="7">
    <source>
        <dbReference type="ARBA" id="ARBA00023026"/>
    </source>
</evidence>
<evidence type="ECO:0000256" key="2">
    <source>
        <dbReference type="ARBA" id="ARBA00013526"/>
    </source>
</evidence>
<evidence type="ECO:0000256" key="3">
    <source>
        <dbReference type="ARBA" id="ARBA00022511"/>
    </source>
</evidence>
<evidence type="ECO:0000256" key="9">
    <source>
        <dbReference type="ARBA" id="ARBA00023280"/>
    </source>
</evidence>
<dbReference type="GO" id="GO:0005525">
    <property type="term" value="F:GTP binding"/>
    <property type="evidence" value="ECO:0007669"/>
    <property type="project" value="InterPro"/>
</dbReference>
<evidence type="ECO:0000256" key="5">
    <source>
        <dbReference type="ARBA" id="ARBA00022707"/>
    </source>
</evidence>
<sequence length="224" mass="25762">MGGSNSKKEQEGLLKMWRLMRKAPVVRYDMLADPLIGTSSSIQEECDKNWSGGLTKGKGKMTPEGRKLTNDDTFDEWDDESEEVGFPVRPQVPLRQMTYKLAVDFSHFLKEKGGLEGIYWSPRREQILNLYALNEWGIIDDWQVYSPGPGIRKPKCFGFCFELVPVRLSEAAATNERHCLLHPAQTNYMDDPWGETLVWKFNPLLAVQYNPDCFKDMHGLVKRK</sequence>
<keyword evidence="7 11" id="KW-0843">Virulence</keyword>
<gene>
    <name evidence="13" type="primary">nef</name>
</gene>
<evidence type="ECO:0000256" key="8">
    <source>
        <dbReference type="ARBA" id="ARBA00023136"/>
    </source>
</evidence>
<evidence type="ECO:0000313" key="13">
    <source>
        <dbReference type="EMBL" id="ABB55503.1"/>
    </source>
</evidence>
<reference evidence="13" key="1">
    <citation type="submission" date="2005-09" db="EMBL/GenBank/DDBJ databases">
        <title>Nef-mediated suppression of T cell activation is a fundamental property of primate lentiviruses that was lost in the lineage that gave rise to HIV-1.</title>
        <authorList>
            <person name="Schindler M."/>
            <person name="Munch J."/>
            <person name="Mueller-Trutwin M."/>
            <person name="Novembre F.J."/>
            <person name="Peeters M."/>
            <person name="Bailes E."/>
            <person name="Roques P."/>
            <person name="Courgnaud V."/>
            <person name="Santiago M.L."/>
            <person name="Bibollet-Ruche F."/>
            <person name="Sharp G.M."/>
            <person name="Hahn B.H."/>
            <person name="Kirchhoff F."/>
        </authorList>
    </citation>
    <scope>NUCLEOTIDE SEQUENCE</scope>
    <source>
        <strain evidence="13">SIVtan B87-18</strain>
    </source>
</reference>
<keyword evidence="4" id="KW-0945">Host-virus interaction</keyword>
<name>Q2XVQ8_SIV</name>
<evidence type="ECO:0000256" key="1">
    <source>
        <dbReference type="ARBA" id="ARBA00006933"/>
    </source>
</evidence>
<keyword evidence="6" id="KW-1043">Host membrane</keyword>
<evidence type="ECO:0000256" key="6">
    <source>
        <dbReference type="ARBA" id="ARBA00022870"/>
    </source>
</evidence>
<dbReference type="Gene3D" id="3.30.62.10">
    <property type="entry name" value="Nef Regulatory Factor"/>
    <property type="match status" value="1"/>
</dbReference>
<keyword evidence="10 11" id="KW-0449">Lipoprotein</keyword>
<evidence type="ECO:0000256" key="10">
    <source>
        <dbReference type="ARBA" id="ARBA00023288"/>
    </source>
</evidence>
<dbReference type="InterPro" id="IPR027481">
    <property type="entry name" value="HIV-1_Nef_core_sf"/>
</dbReference>
<keyword evidence="3" id="KW-1032">Host cell membrane</keyword>
<accession>Q2XVQ8</accession>
<dbReference type="EMBL" id="DQ222475">
    <property type="protein sequence ID" value="ABB55503.1"/>
    <property type="molecule type" value="Genomic_DNA"/>
</dbReference>
<evidence type="ECO:0000256" key="4">
    <source>
        <dbReference type="ARBA" id="ARBA00022581"/>
    </source>
</evidence>
<dbReference type="Pfam" id="PF00469">
    <property type="entry name" value="F-protein"/>
    <property type="match status" value="1"/>
</dbReference>
<organismHost>
    <name type="scientific">Cercopithecidae</name>
    <name type="common">Old World monkeys</name>
    <dbReference type="NCBI Taxonomy" id="9527"/>
</organismHost>
<organismHost>
    <name type="scientific">Pan troglodytes</name>
    <name type="common">Chimpanzee</name>
    <dbReference type="NCBI Taxonomy" id="9598"/>
</organismHost>
<comment type="similarity">
    <text evidence="1 11">Belongs to the lentivirus primate group Nef protein family.</text>
</comment>
<dbReference type="SUPFAM" id="SSF55671">
    <property type="entry name" value="Regulatory factor Nef"/>
    <property type="match status" value="1"/>
</dbReference>
<protein>
    <recommendedName>
        <fullName evidence="2 11">Protein Nef</fullName>
    </recommendedName>
</protein>
<keyword evidence="8" id="KW-0472">Membrane</keyword>
<evidence type="ECO:0000256" key="11">
    <source>
        <dbReference type="RuleBase" id="RU000344"/>
    </source>
</evidence>
<proteinExistence type="inferred from homology"/>
<keyword evidence="9 11" id="KW-0899">Viral immunoevasion</keyword>
<feature type="region of interest" description="Disordered" evidence="12">
    <location>
        <begin position="51"/>
        <end position="74"/>
    </location>
</feature>
<organism evidence="13">
    <name type="scientific">Simian immunodeficiency virus</name>
    <name type="common">SIV</name>
    <dbReference type="NCBI Taxonomy" id="11723"/>
    <lineage>
        <taxon>Viruses</taxon>
        <taxon>Riboviria</taxon>
        <taxon>Pararnavirae</taxon>
        <taxon>Artverviricota</taxon>
        <taxon>Revtraviricetes</taxon>
        <taxon>Ortervirales</taxon>
        <taxon>Retroviridae</taxon>
        <taxon>Orthoretrovirinae</taxon>
        <taxon>Lentivirus</taxon>
        <taxon>Lentivirus simimdef</taxon>
    </lineage>
</organism>
<keyword evidence="5 11" id="KW-0519">Myristate</keyword>
<dbReference type="InterPro" id="IPR001558">
    <property type="entry name" value="HIV_Nef"/>
</dbReference>
<evidence type="ECO:0000256" key="12">
    <source>
        <dbReference type="SAM" id="MobiDB-lite"/>
    </source>
</evidence>
<feature type="compositionally biased region" description="Basic and acidic residues" evidence="12">
    <location>
        <begin position="61"/>
        <end position="70"/>
    </location>
</feature>